<dbReference type="AlphaFoldDB" id="A0A1Y2JPR6"/>
<dbReference type="EMBL" id="NAFL01000243">
    <property type="protein sequence ID" value="OSJ33185.1"/>
    <property type="molecule type" value="Genomic_DNA"/>
</dbReference>
<dbReference type="Proteomes" id="UP000193335">
    <property type="component" value="Unassembled WGS sequence"/>
</dbReference>
<gene>
    <name evidence="1" type="ORF">BSZ19_16200</name>
</gene>
<proteinExistence type="predicted"/>
<reference evidence="1 2" key="1">
    <citation type="submission" date="2017-03" db="EMBL/GenBank/DDBJ databases">
        <title>Whole genome sequences of fourteen strains of Bradyrhizobium canariense and one strain of Bradyrhizobium japonicum isolated from Lupinus (Papilionoideae: Genisteae) species in Algeria.</title>
        <authorList>
            <person name="Crovadore J."/>
            <person name="Chekireb D."/>
            <person name="Brachmann A."/>
            <person name="Chablais R."/>
            <person name="Cochard B."/>
            <person name="Lefort F."/>
        </authorList>
    </citation>
    <scope>NUCLEOTIDE SEQUENCE [LARGE SCALE GENOMIC DNA]</scope>
    <source>
        <strain evidence="1 2">UBMA197</strain>
    </source>
</reference>
<protein>
    <submittedName>
        <fullName evidence="1">Uncharacterized protein</fullName>
    </submittedName>
</protein>
<name>A0A1Y2JPR6_BRAJP</name>
<sequence length="154" mass="16083">MRKRRATHAVARRLGLNVNRVAALVQRASEAGLLPVTTGSNRPDLSHRQLATLLIAAVADNGLGNAPGSVREFAALSAGALRFDDWLESLIAGRVNAEPILSVVLQLDPAAVTVLTGATQLEFGNAAHGATTRVTAISGEALRDLIEDFQNGVG</sequence>
<evidence type="ECO:0000313" key="2">
    <source>
        <dbReference type="Proteomes" id="UP000193335"/>
    </source>
</evidence>
<comment type="caution">
    <text evidence="1">The sequence shown here is derived from an EMBL/GenBank/DDBJ whole genome shotgun (WGS) entry which is preliminary data.</text>
</comment>
<organism evidence="1 2">
    <name type="scientific">Bradyrhizobium japonicum</name>
    <dbReference type="NCBI Taxonomy" id="375"/>
    <lineage>
        <taxon>Bacteria</taxon>
        <taxon>Pseudomonadati</taxon>
        <taxon>Pseudomonadota</taxon>
        <taxon>Alphaproteobacteria</taxon>
        <taxon>Hyphomicrobiales</taxon>
        <taxon>Nitrobacteraceae</taxon>
        <taxon>Bradyrhizobium</taxon>
    </lineage>
</organism>
<accession>A0A1Y2JPR6</accession>
<evidence type="ECO:0000313" key="1">
    <source>
        <dbReference type="EMBL" id="OSJ33185.1"/>
    </source>
</evidence>